<dbReference type="Pfam" id="PF01852">
    <property type="entry name" value="START"/>
    <property type="match status" value="1"/>
</dbReference>
<protein>
    <submittedName>
        <fullName evidence="5">CAMK/CAMKL/AMPK protein kinase</fullName>
    </submittedName>
</protein>
<dbReference type="InterPro" id="IPR008271">
    <property type="entry name" value="Ser/Thr_kinase_AS"/>
</dbReference>
<keyword evidence="5" id="KW-0808">Transferase</keyword>
<sequence length="514" mass="59326">DLRQVESEARGFEITDEGINVCQIKHYQVMHNIGKGAFGVVKQGRHETTNRKVALKIVLTKSGVSHKVEDEGNLMIGLHHPHVIRLYEVIKRPDYICMAVELCSEGSLLTLIVSETKLRENLARRLVYETALGLEYLHSQWVIHRDIKPENILLNSNMQVKITDFGCAMKLKHKNEKLEQIIGTLDYAAPEIIDSSYRGQPVDVWSLGVTYYYMLFGALPFKNEGEDIFEFLDRIRDSDLELPEKVSEEVEMLVRGLLQPTPYRRTQLSKFITNSYFAPEKSTFDAKIKANVCSSDEQRQKFMDFSDETITQFISHVDDASEWEPYAQDKVTGISTMVRKNANSQICVRSQGNILFGGQFQDDMARGLMVSKGNRNVSVMIEQLREHEEIIYYAPAYLIEPLKDYDLPYKFEFLYLQVQRELKDERRFAVIRSIEHPAAPPQTGRVRGHISFAGYVLEKLSEDAHRCTVIHELDLNAELDVNVLELLNHSIMEFILRVRENLRNEKNGMVWKFL</sequence>
<dbReference type="GO" id="GO:0035556">
    <property type="term" value="P:intracellular signal transduction"/>
    <property type="evidence" value="ECO:0007669"/>
    <property type="project" value="TreeGrafter"/>
</dbReference>
<dbReference type="STRING" id="667725.A0A0L0FMW5"/>
<accession>A0A0L0FMW5</accession>
<dbReference type="PROSITE" id="PS00108">
    <property type="entry name" value="PROTEIN_KINASE_ST"/>
    <property type="match status" value="1"/>
</dbReference>
<feature type="non-terminal residue" evidence="5">
    <location>
        <position position="1"/>
    </location>
</feature>
<dbReference type="GeneID" id="25909969"/>
<dbReference type="InterPro" id="IPR023393">
    <property type="entry name" value="START-like_dom_sf"/>
</dbReference>
<dbReference type="PANTHER" id="PTHR24346">
    <property type="entry name" value="MAP/MICROTUBULE AFFINITY-REGULATING KINASE"/>
    <property type="match status" value="1"/>
</dbReference>
<dbReference type="EMBL" id="KQ242560">
    <property type="protein sequence ID" value="KNC78087.1"/>
    <property type="molecule type" value="Genomic_DNA"/>
</dbReference>
<evidence type="ECO:0000313" key="5">
    <source>
        <dbReference type="EMBL" id="KNC78087.1"/>
    </source>
</evidence>
<dbReference type="PANTHER" id="PTHR24346:SF77">
    <property type="entry name" value="SERINE THREONINE PROTEIN KINASE"/>
    <property type="match status" value="1"/>
</dbReference>
<dbReference type="Gene3D" id="1.10.510.10">
    <property type="entry name" value="Transferase(Phosphotransferase) domain 1"/>
    <property type="match status" value="1"/>
</dbReference>
<feature type="domain" description="Protein kinase" evidence="4">
    <location>
        <begin position="27"/>
        <end position="277"/>
    </location>
</feature>
<keyword evidence="5" id="KW-0418">Kinase</keyword>
<dbReference type="Pfam" id="PF00069">
    <property type="entry name" value="Pkinase"/>
    <property type="match status" value="1"/>
</dbReference>
<dbReference type="GO" id="GO:0004674">
    <property type="term" value="F:protein serine/threonine kinase activity"/>
    <property type="evidence" value="ECO:0007669"/>
    <property type="project" value="TreeGrafter"/>
</dbReference>
<dbReference type="PROSITE" id="PS50011">
    <property type="entry name" value="PROTEIN_KINASE_DOM"/>
    <property type="match status" value="1"/>
</dbReference>
<dbReference type="SUPFAM" id="SSF55961">
    <property type="entry name" value="Bet v1-like"/>
    <property type="match status" value="1"/>
</dbReference>
<evidence type="ECO:0000259" key="4">
    <source>
        <dbReference type="PROSITE" id="PS50011"/>
    </source>
</evidence>
<evidence type="ECO:0000256" key="3">
    <source>
        <dbReference type="PROSITE-ProRule" id="PRU10141"/>
    </source>
</evidence>
<dbReference type="SUPFAM" id="SSF56112">
    <property type="entry name" value="Protein kinase-like (PK-like)"/>
    <property type="match status" value="1"/>
</dbReference>
<dbReference type="RefSeq" id="XP_014151989.1">
    <property type="nucleotide sequence ID" value="XM_014296514.1"/>
</dbReference>
<evidence type="ECO:0000313" key="6">
    <source>
        <dbReference type="Proteomes" id="UP000054560"/>
    </source>
</evidence>
<keyword evidence="1 3" id="KW-0547">Nucleotide-binding</keyword>
<dbReference type="Gene3D" id="3.30.530.20">
    <property type="match status" value="1"/>
</dbReference>
<dbReference type="GO" id="GO:0008289">
    <property type="term" value="F:lipid binding"/>
    <property type="evidence" value="ECO:0007669"/>
    <property type="project" value="InterPro"/>
</dbReference>
<keyword evidence="6" id="KW-1185">Reference proteome</keyword>
<dbReference type="Proteomes" id="UP000054560">
    <property type="component" value="Unassembled WGS sequence"/>
</dbReference>
<dbReference type="OrthoDB" id="541276at2759"/>
<reference evidence="5 6" key="1">
    <citation type="submission" date="2011-02" db="EMBL/GenBank/DDBJ databases">
        <title>The Genome Sequence of Sphaeroforma arctica JP610.</title>
        <authorList>
            <consortium name="The Broad Institute Genome Sequencing Platform"/>
            <person name="Russ C."/>
            <person name="Cuomo C."/>
            <person name="Young S.K."/>
            <person name="Zeng Q."/>
            <person name="Gargeya S."/>
            <person name="Alvarado L."/>
            <person name="Berlin A."/>
            <person name="Chapman S.B."/>
            <person name="Chen Z."/>
            <person name="Freedman E."/>
            <person name="Gellesch M."/>
            <person name="Goldberg J."/>
            <person name="Griggs A."/>
            <person name="Gujja S."/>
            <person name="Heilman E."/>
            <person name="Heiman D."/>
            <person name="Howarth C."/>
            <person name="Mehta T."/>
            <person name="Neiman D."/>
            <person name="Pearson M."/>
            <person name="Roberts A."/>
            <person name="Saif S."/>
            <person name="Shea T."/>
            <person name="Shenoy N."/>
            <person name="Sisk P."/>
            <person name="Stolte C."/>
            <person name="Sykes S."/>
            <person name="White J."/>
            <person name="Yandava C."/>
            <person name="Burger G."/>
            <person name="Gray M.W."/>
            <person name="Holland P.W.H."/>
            <person name="King N."/>
            <person name="Lang F.B.F."/>
            <person name="Roger A.J."/>
            <person name="Ruiz-Trillo I."/>
            <person name="Haas B."/>
            <person name="Nusbaum C."/>
            <person name="Birren B."/>
        </authorList>
    </citation>
    <scope>NUCLEOTIDE SEQUENCE [LARGE SCALE GENOMIC DNA]</scope>
    <source>
        <strain evidence="5 6">JP610</strain>
    </source>
</reference>
<dbReference type="GO" id="GO:0005524">
    <property type="term" value="F:ATP binding"/>
    <property type="evidence" value="ECO:0007669"/>
    <property type="project" value="UniProtKB-UniRule"/>
</dbReference>
<dbReference type="InterPro" id="IPR011009">
    <property type="entry name" value="Kinase-like_dom_sf"/>
</dbReference>
<dbReference type="eggNOG" id="KOG0583">
    <property type="taxonomic scope" value="Eukaryota"/>
</dbReference>
<evidence type="ECO:0000256" key="1">
    <source>
        <dbReference type="ARBA" id="ARBA00022741"/>
    </source>
</evidence>
<dbReference type="InterPro" id="IPR000719">
    <property type="entry name" value="Prot_kinase_dom"/>
</dbReference>
<dbReference type="FunFam" id="1.10.510.10:FF:000571">
    <property type="entry name" value="Maternal embryonic leucine zipper kinase"/>
    <property type="match status" value="1"/>
</dbReference>
<dbReference type="GO" id="GO:0005737">
    <property type="term" value="C:cytoplasm"/>
    <property type="evidence" value="ECO:0007669"/>
    <property type="project" value="TreeGrafter"/>
</dbReference>
<gene>
    <name evidence="5" type="ORF">SARC_09465</name>
</gene>
<keyword evidence="2 3" id="KW-0067">ATP-binding</keyword>
<proteinExistence type="predicted"/>
<name>A0A0L0FMW5_9EUKA</name>
<dbReference type="InterPro" id="IPR002913">
    <property type="entry name" value="START_lipid-bd_dom"/>
</dbReference>
<dbReference type="SMART" id="SM00220">
    <property type="entry name" value="S_TKc"/>
    <property type="match status" value="1"/>
</dbReference>
<dbReference type="AlphaFoldDB" id="A0A0L0FMW5"/>
<feature type="binding site" evidence="3">
    <location>
        <position position="56"/>
    </location>
    <ligand>
        <name>ATP</name>
        <dbReference type="ChEBI" id="CHEBI:30616"/>
    </ligand>
</feature>
<dbReference type="InterPro" id="IPR017441">
    <property type="entry name" value="Protein_kinase_ATP_BS"/>
</dbReference>
<organism evidence="5 6">
    <name type="scientific">Sphaeroforma arctica JP610</name>
    <dbReference type="NCBI Taxonomy" id="667725"/>
    <lineage>
        <taxon>Eukaryota</taxon>
        <taxon>Ichthyosporea</taxon>
        <taxon>Ichthyophonida</taxon>
        <taxon>Sphaeroforma</taxon>
    </lineage>
</organism>
<evidence type="ECO:0000256" key="2">
    <source>
        <dbReference type="ARBA" id="ARBA00022840"/>
    </source>
</evidence>
<dbReference type="PROSITE" id="PS00107">
    <property type="entry name" value="PROTEIN_KINASE_ATP"/>
    <property type="match status" value="1"/>
</dbReference>